<dbReference type="PANTHER" id="PTHR13504:SF33">
    <property type="entry name" value="FIC FAMILY PROTEIN"/>
    <property type="match status" value="1"/>
</dbReference>
<sequence>MGIIFLRPTHVKDSLNKGFKVMKTKQWIWQHHKYPHFNYDLKKLESLLLLISRKQGELAALSKVIGRDNFKKSQLSALEHEVMSSCAIESEHLDRESVKSSIKEKLGIETAQHYKQKSKESNYVGILMDASNNYKDGLTLKKILFWHDKMFENHNHRLWDITVGDFRKKGTMQVISGVIGKEKVFYEAPASETLEEEMKNYINWFNSTPASLIKASIAHLWFVIIHPFDDGNGRITRAITDMVLSEIESSNISRLYFMSKNINSDKKGYYKALEQTTGYIQKNNQMDITVWCEWFLNTLYKSLIEAISSIEYVVDKAKFWDKYKDSVLNSRQIKVLNTLLDKGALAFEGGLTTKKYIKISKTTPATASRDINGLVLLGCIKQVEGTKGRNVRYDLILNS</sequence>
<dbReference type="InterPro" id="IPR036597">
    <property type="entry name" value="Fido-like_dom_sf"/>
</dbReference>
<dbReference type="InterPro" id="IPR025230">
    <property type="entry name" value="DUF4172"/>
</dbReference>
<dbReference type="InterPro" id="IPR003812">
    <property type="entry name" value="Fido"/>
</dbReference>
<dbReference type="Gene3D" id="1.10.3290.10">
    <property type="entry name" value="Fido-like domain"/>
    <property type="match status" value="1"/>
</dbReference>
<reference evidence="2" key="1">
    <citation type="submission" date="2018-06" db="EMBL/GenBank/DDBJ databases">
        <authorList>
            <person name="Zhirakovskaya E."/>
        </authorList>
    </citation>
    <scope>NUCLEOTIDE SEQUENCE</scope>
</reference>
<dbReference type="SUPFAM" id="SSF140931">
    <property type="entry name" value="Fic-like"/>
    <property type="match status" value="1"/>
</dbReference>
<dbReference type="EMBL" id="UOFB01000100">
    <property type="protein sequence ID" value="VAW45684.1"/>
    <property type="molecule type" value="Genomic_DNA"/>
</dbReference>
<name>A0A3B0WPS1_9ZZZZ</name>
<dbReference type="PANTHER" id="PTHR13504">
    <property type="entry name" value="FIDO DOMAIN-CONTAINING PROTEIN DDB_G0283145"/>
    <property type="match status" value="1"/>
</dbReference>
<organism evidence="2">
    <name type="scientific">hydrothermal vent metagenome</name>
    <dbReference type="NCBI Taxonomy" id="652676"/>
    <lineage>
        <taxon>unclassified sequences</taxon>
        <taxon>metagenomes</taxon>
        <taxon>ecological metagenomes</taxon>
    </lineage>
</organism>
<dbReference type="Pfam" id="PF13776">
    <property type="entry name" value="DUF4172"/>
    <property type="match status" value="1"/>
</dbReference>
<proteinExistence type="predicted"/>
<protein>
    <submittedName>
        <fullName evidence="2">Fic domain protein, PA0574 type</fullName>
    </submittedName>
</protein>
<evidence type="ECO:0000259" key="1">
    <source>
        <dbReference type="PROSITE" id="PS51459"/>
    </source>
</evidence>
<gene>
    <name evidence="2" type="ORF">MNBD_GAMMA04-401</name>
</gene>
<evidence type="ECO:0000313" key="2">
    <source>
        <dbReference type="EMBL" id="VAW45684.1"/>
    </source>
</evidence>
<feature type="domain" description="Fido" evidence="1">
    <location>
        <begin position="138"/>
        <end position="297"/>
    </location>
</feature>
<dbReference type="InterPro" id="IPR040198">
    <property type="entry name" value="Fido_containing"/>
</dbReference>
<dbReference type="Pfam" id="PF02661">
    <property type="entry name" value="Fic"/>
    <property type="match status" value="1"/>
</dbReference>
<accession>A0A3B0WPS1</accession>
<dbReference type="AlphaFoldDB" id="A0A3B0WPS1"/>
<dbReference type="PROSITE" id="PS51459">
    <property type="entry name" value="FIDO"/>
    <property type="match status" value="1"/>
</dbReference>